<dbReference type="InterPro" id="IPR002559">
    <property type="entry name" value="Transposase_11"/>
</dbReference>
<dbReference type="PANTHER" id="PTHR33408">
    <property type="entry name" value="TRANSPOSASE"/>
    <property type="match status" value="1"/>
</dbReference>
<evidence type="ECO:0000259" key="1">
    <source>
        <dbReference type="Pfam" id="PF01609"/>
    </source>
</evidence>
<dbReference type="InterPro" id="IPR008490">
    <property type="entry name" value="Transposase_InsH_N"/>
</dbReference>
<evidence type="ECO:0000259" key="2">
    <source>
        <dbReference type="Pfam" id="PF05598"/>
    </source>
</evidence>
<name>A0A2U8E1I1_9BACT</name>
<accession>A0A2U8E1I1</accession>
<dbReference type="KEGG" id="elut:CKA38_03215"/>
<dbReference type="Pfam" id="PF01609">
    <property type="entry name" value="DDE_Tnp_1"/>
    <property type="match status" value="1"/>
</dbReference>
<dbReference type="Proteomes" id="UP000244896">
    <property type="component" value="Chromosome"/>
</dbReference>
<dbReference type="GO" id="GO:0003677">
    <property type="term" value="F:DNA binding"/>
    <property type="evidence" value="ECO:0007669"/>
    <property type="project" value="InterPro"/>
</dbReference>
<reference evidence="3 4" key="1">
    <citation type="journal article" date="2018" name="Syst. Appl. Microbiol.">
        <title>Ereboglobus luteus gen. nov. sp. nov. from cockroach guts, and new insights into the oxygen relationship of the genera Opitutus and Didymococcus (Verrucomicrobia: Opitutaceae).</title>
        <authorList>
            <person name="Tegtmeier D."/>
            <person name="Belitz A."/>
            <person name="Radek R."/>
            <person name="Heimerl T."/>
            <person name="Brune A."/>
        </authorList>
    </citation>
    <scope>NUCLEOTIDE SEQUENCE [LARGE SCALE GENOMIC DNA]</scope>
    <source>
        <strain evidence="3 4">Ho45</strain>
    </source>
</reference>
<gene>
    <name evidence="3" type="ORF">CKA38_03215</name>
</gene>
<dbReference type="AlphaFoldDB" id="A0A2U8E1I1"/>
<dbReference type="OrthoDB" id="1454687at2"/>
<feature type="domain" description="Transposase InsH N-terminal" evidence="2">
    <location>
        <begin position="17"/>
        <end position="113"/>
    </location>
</feature>
<keyword evidence="4" id="KW-1185">Reference proteome</keyword>
<sequence length="433" mass="49393">MMGIKDKQGALFSYNINLEERVREDNPLRVISRQGDFNWVRDEVVGLYGCNGNESVDPVVIIKLLILLFWDNIKSERELMRIVPERLDYLWFLGYGLDEQTPNHSVLSKARKRWGKELFEHFFVRTVWKCVKLGLVDGRKIHLDSSLIDADAARASMITTSKEVVAALRKAYEVEESKFEMEEERRRVIPMHRRNFSKTDPDATLVARDPRSAYATAKPRYKSHRAVDDRCGVITAVQTTPGHIRDGFCLPEMVKQHQDNSGALTETVIGDQHYGTRENFIHLQSLGIATHMKPLRSKGMAEKHEVFHVSEFIYNAQSDTFRCPGGKNLSRRGYNKNEQGWYYRADTRDCAGCPLRTQCTKTAPPTHTRLIVRPDGHEALLKGWAQACGEEARQDRRTLPLAAMAFINLRKLPDVITNQDDLTPLRPAGKASG</sequence>
<proteinExistence type="predicted"/>
<feature type="domain" description="Transposase IS4-like" evidence="1">
    <location>
        <begin position="202"/>
        <end position="324"/>
    </location>
</feature>
<dbReference type="Pfam" id="PF05598">
    <property type="entry name" value="DUF772"/>
    <property type="match status" value="1"/>
</dbReference>
<evidence type="ECO:0000313" key="3">
    <source>
        <dbReference type="EMBL" id="AWI08392.1"/>
    </source>
</evidence>
<dbReference type="GO" id="GO:0006313">
    <property type="term" value="P:DNA transposition"/>
    <property type="evidence" value="ECO:0007669"/>
    <property type="project" value="InterPro"/>
</dbReference>
<dbReference type="RefSeq" id="WP_108824197.1">
    <property type="nucleotide sequence ID" value="NZ_CP023004.1"/>
</dbReference>
<dbReference type="GO" id="GO:0004803">
    <property type="term" value="F:transposase activity"/>
    <property type="evidence" value="ECO:0007669"/>
    <property type="project" value="InterPro"/>
</dbReference>
<evidence type="ECO:0008006" key="5">
    <source>
        <dbReference type="Google" id="ProtNLM"/>
    </source>
</evidence>
<dbReference type="EMBL" id="CP023004">
    <property type="protein sequence ID" value="AWI08392.1"/>
    <property type="molecule type" value="Genomic_DNA"/>
</dbReference>
<protein>
    <recommendedName>
        <fullName evidence="5">IS5/IS1182 family transposase</fullName>
    </recommendedName>
</protein>
<evidence type="ECO:0000313" key="4">
    <source>
        <dbReference type="Proteomes" id="UP000244896"/>
    </source>
</evidence>
<organism evidence="3 4">
    <name type="scientific">Ereboglobus luteus</name>
    <dbReference type="NCBI Taxonomy" id="1796921"/>
    <lineage>
        <taxon>Bacteria</taxon>
        <taxon>Pseudomonadati</taxon>
        <taxon>Verrucomicrobiota</taxon>
        <taxon>Opitutia</taxon>
        <taxon>Opitutales</taxon>
        <taxon>Opitutaceae</taxon>
        <taxon>Ereboglobus</taxon>
    </lineage>
</organism>